<dbReference type="InterPro" id="IPR018494">
    <property type="entry name" value="Oxysterol-bd_CS"/>
</dbReference>
<evidence type="ECO:0000313" key="6">
    <source>
        <dbReference type="EMBL" id="CAD5223425.1"/>
    </source>
</evidence>
<comment type="caution">
    <text evidence="6">The sequence shown here is derived from an EMBL/GenBank/DDBJ whole genome shotgun (WGS) entry which is preliminary data.</text>
</comment>
<dbReference type="PANTHER" id="PTHR10972">
    <property type="entry name" value="OXYSTEROL-BINDING PROTEIN-RELATED"/>
    <property type="match status" value="1"/>
</dbReference>
<dbReference type="GO" id="GO:0005829">
    <property type="term" value="C:cytosol"/>
    <property type="evidence" value="ECO:0007669"/>
    <property type="project" value="TreeGrafter"/>
</dbReference>
<dbReference type="InterPro" id="IPR000648">
    <property type="entry name" value="Oxysterol-bd"/>
</dbReference>
<keyword evidence="2" id="KW-0597">Phosphoprotein</keyword>
<dbReference type="Proteomes" id="UP000783686">
    <property type="component" value="Unassembled WGS sequence"/>
</dbReference>
<dbReference type="SUPFAM" id="SSF144000">
    <property type="entry name" value="Oxysterol-binding protein-like"/>
    <property type="match status" value="1"/>
</dbReference>
<dbReference type="Pfam" id="PF01237">
    <property type="entry name" value="Oxysterol_BP"/>
    <property type="match status" value="1"/>
</dbReference>
<accession>A0A811L7B4</accession>
<dbReference type="Gene3D" id="2.40.160.120">
    <property type="match status" value="1"/>
</dbReference>
<dbReference type="Proteomes" id="UP000614601">
    <property type="component" value="Unassembled WGS sequence"/>
</dbReference>
<gene>
    <name evidence="6" type="ORF">BOKJ2_LOCUS10195</name>
</gene>
<dbReference type="AlphaFoldDB" id="A0A811L7B4"/>
<dbReference type="PANTHER" id="PTHR10972:SF205">
    <property type="entry name" value="OXYSTEROL-BINDING PROTEIN 1"/>
    <property type="match status" value="1"/>
</dbReference>
<evidence type="ECO:0000256" key="4">
    <source>
        <dbReference type="RuleBase" id="RU003844"/>
    </source>
</evidence>
<evidence type="ECO:0000256" key="3">
    <source>
        <dbReference type="ARBA" id="ARBA00023121"/>
    </source>
</evidence>
<organism evidence="6 7">
    <name type="scientific">Bursaphelenchus okinawaensis</name>
    <dbReference type="NCBI Taxonomy" id="465554"/>
    <lineage>
        <taxon>Eukaryota</taxon>
        <taxon>Metazoa</taxon>
        <taxon>Ecdysozoa</taxon>
        <taxon>Nematoda</taxon>
        <taxon>Chromadorea</taxon>
        <taxon>Rhabditida</taxon>
        <taxon>Tylenchina</taxon>
        <taxon>Tylenchomorpha</taxon>
        <taxon>Aphelenchoidea</taxon>
        <taxon>Aphelenchoididae</taxon>
        <taxon>Bursaphelenchus</taxon>
    </lineage>
</organism>
<sequence length="408" mass="46839">MHCSTSTSQWALIEEQLPKLPQTTKKRRTKVPFRPTTSMNYFILMKKCIGKDVSKLSMPVDFNEPLSALQRLTEDLEYSYLLDKAAAETRDMCKRVAYVAAFVVSNYSSLAVRNTKPFNPLLGETFEFDRRDDRGFYSISEQVSHHPPTSAMFSKGKSWILKQAYTFSTDVKGRAFHVHQKGKTIIQFKDCGTVFSFDKLPFSRIITNPVSGKMTTECSGQITIHTSTNEARCALNFHENSPSGKTLPSKVTGTITDAKGHVQYKMDGFWNMNLLLQKLEPDGEIEAESLVWQRFPYPQDSDKMHNFTQFAIELNEPEEGVAPTDSRLRPDQREMENGEWKRANHIKSELENQQRKRRAEHEKLGKVYTPKWFTKAAPNGVDLYEFNIDYLQCRAYQNWSSCPSIFGT</sequence>
<keyword evidence="5" id="KW-0813">Transport</keyword>
<dbReference type="GO" id="GO:0032934">
    <property type="term" value="F:sterol binding"/>
    <property type="evidence" value="ECO:0007669"/>
    <property type="project" value="TreeGrafter"/>
</dbReference>
<evidence type="ECO:0000256" key="5">
    <source>
        <dbReference type="RuleBase" id="RU003845"/>
    </source>
</evidence>
<dbReference type="Gene3D" id="3.30.70.3490">
    <property type="match status" value="1"/>
</dbReference>
<dbReference type="InterPro" id="IPR037239">
    <property type="entry name" value="OSBP_sf"/>
</dbReference>
<dbReference type="EMBL" id="CAJFDH010000005">
    <property type="protein sequence ID" value="CAD5223425.1"/>
    <property type="molecule type" value="Genomic_DNA"/>
</dbReference>
<dbReference type="GO" id="GO:0120009">
    <property type="term" value="P:intermembrane lipid transfer"/>
    <property type="evidence" value="ECO:0007669"/>
    <property type="project" value="UniProtKB-ARBA"/>
</dbReference>
<evidence type="ECO:0000313" key="7">
    <source>
        <dbReference type="Proteomes" id="UP000614601"/>
    </source>
</evidence>
<protein>
    <recommendedName>
        <fullName evidence="5">Oxysterol-binding protein</fullName>
    </recommendedName>
</protein>
<keyword evidence="3" id="KW-0446">Lipid-binding</keyword>
<dbReference type="FunFam" id="2.40.160.120:FF:000001">
    <property type="entry name" value="Oxysterol-binding protein"/>
    <property type="match status" value="1"/>
</dbReference>
<proteinExistence type="inferred from homology"/>
<reference evidence="6" key="1">
    <citation type="submission" date="2020-09" db="EMBL/GenBank/DDBJ databases">
        <authorList>
            <person name="Kikuchi T."/>
        </authorList>
    </citation>
    <scope>NUCLEOTIDE SEQUENCE</scope>
    <source>
        <strain evidence="6">SH1</strain>
    </source>
</reference>
<dbReference type="PROSITE" id="PS01013">
    <property type="entry name" value="OSBP"/>
    <property type="match status" value="1"/>
</dbReference>
<comment type="similarity">
    <text evidence="1 4">Belongs to the OSBP family.</text>
</comment>
<dbReference type="GO" id="GO:0005886">
    <property type="term" value="C:plasma membrane"/>
    <property type="evidence" value="ECO:0007669"/>
    <property type="project" value="TreeGrafter"/>
</dbReference>
<evidence type="ECO:0000256" key="1">
    <source>
        <dbReference type="ARBA" id="ARBA00008842"/>
    </source>
</evidence>
<name>A0A811L7B4_9BILA</name>
<dbReference type="GO" id="GO:0097038">
    <property type="term" value="C:perinuclear endoplasmic reticulum"/>
    <property type="evidence" value="ECO:0007669"/>
    <property type="project" value="TreeGrafter"/>
</dbReference>
<dbReference type="EMBL" id="CAJFCW020000005">
    <property type="protein sequence ID" value="CAG9117827.1"/>
    <property type="molecule type" value="Genomic_DNA"/>
</dbReference>
<evidence type="ECO:0000256" key="2">
    <source>
        <dbReference type="ARBA" id="ARBA00022553"/>
    </source>
</evidence>
<dbReference type="OrthoDB" id="1854502at2759"/>
<keyword evidence="7" id="KW-1185">Reference proteome</keyword>
<keyword evidence="5" id="KW-0445">Lipid transport</keyword>